<dbReference type="Pfam" id="PF13639">
    <property type="entry name" value="zf-RING_2"/>
    <property type="match status" value="1"/>
</dbReference>
<dbReference type="SUPFAM" id="SSF57850">
    <property type="entry name" value="RING/U-box"/>
    <property type="match status" value="1"/>
</dbReference>
<keyword evidence="1" id="KW-0479">Metal-binding</keyword>
<evidence type="ECO:0000256" key="4">
    <source>
        <dbReference type="SAM" id="Phobius"/>
    </source>
</evidence>
<dbReference type="Gene3D" id="3.30.40.10">
    <property type="entry name" value="Zinc/RING finger domain, C3HC4 (zinc finger)"/>
    <property type="match status" value="1"/>
</dbReference>
<feature type="domain" description="RING-type" evidence="5">
    <location>
        <begin position="103"/>
        <end position="145"/>
    </location>
</feature>
<evidence type="ECO:0000259" key="5">
    <source>
        <dbReference type="PROSITE" id="PS50089"/>
    </source>
</evidence>
<dbReference type="InterPro" id="IPR001841">
    <property type="entry name" value="Znf_RING"/>
</dbReference>
<keyword evidence="2" id="KW-0863">Zinc-finger</keyword>
<dbReference type="InterPro" id="IPR050731">
    <property type="entry name" value="HRD1_E3_ubiq-ligases"/>
</dbReference>
<name>A0A5E8CFW8_9ZZZZ</name>
<feature type="transmembrane region" description="Helical" evidence="4">
    <location>
        <begin position="21"/>
        <end position="38"/>
    </location>
</feature>
<dbReference type="GO" id="GO:0043161">
    <property type="term" value="P:proteasome-mediated ubiquitin-dependent protein catabolic process"/>
    <property type="evidence" value="ECO:0007669"/>
    <property type="project" value="TreeGrafter"/>
</dbReference>
<dbReference type="GO" id="GO:0008270">
    <property type="term" value="F:zinc ion binding"/>
    <property type="evidence" value="ECO:0007669"/>
    <property type="project" value="UniProtKB-KW"/>
</dbReference>
<keyword evidence="4" id="KW-0472">Membrane</keyword>
<evidence type="ECO:0000256" key="3">
    <source>
        <dbReference type="ARBA" id="ARBA00022833"/>
    </source>
</evidence>
<sequence length="148" mass="17813">MIILDFLLDMIDIIIRIREEIGISFYFDLFVYLIWIYCLFIQQNYIICCIIFIGVSFYIFLFYLFSFYFSLENLIFTENFLIGDNFLLEYYIQEKELSNTLECSICLEKLETDTKGYSICDNNHYFHASCLKKWIEKNPSCPLCRTSI</sequence>
<gene>
    <name evidence="6" type="ORF">CPAV1605_55</name>
</gene>
<protein>
    <submittedName>
        <fullName evidence="6">Ring finger domain</fullName>
    </submittedName>
</protein>
<proteinExistence type="predicted"/>
<accession>A0A5E8CFW8</accession>
<dbReference type="PANTHER" id="PTHR22763">
    <property type="entry name" value="RING ZINC FINGER PROTEIN"/>
    <property type="match status" value="1"/>
</dbReference>
<dbReference type="GO" id="GO:0012505">
    <property type="term" value="C:endomembrane system"/>
    <property type="evidence" value="ECO:0007669"/>
    <property type="project" value="TreeGrafter"/>
</dbReference>
<evidence type="ECO:0000256" key="1">
    <source>
        <dbReference type="ARBA" id="ARBA00022723"/>
    </source>
</evidence>
<organism evidence="6">
    <name type="scientific">seawater metagenome</name>
    <dbReference type="NCBI Taxonomy" id="1561972"/>
    <lineage>
        <taxon>unclassified sequences</taxon>
        <taxon>metagenomes</taxon>
        <taxon>ecological metagenomes</taxon>
    </lineage>
</organism>
<dbReference type="SMART" id="SM00184">
    <property type="entry name" value="RING"/>
    <property type="match status" value="1"/>
</dbReference>
<feature type="transmembrane region" description="Helical" evidence="4">
    <location>
        <begin position="44"/>
        <end position="65"/>
    </location>
</feature>
<reference evidence="6" key="1">
    <citation type="submission" date="2019-09" db="EMBL/GenBank/DDBJ databases">
        <authorList>
            <person name="Needham M D."/>
        </authorList>
    </citation>
    <scope>NUCLEOTIDE SEQUENCE</scope>
</reference>
<dbReference type="GO" id="GO:0061630">
    <property type="term" value="F:ubiquitin protein ligase activity"/>
    <property type="evidence" value="ECO:0007669"/>
    <property type="project" value="TreeGrafter"/>
</dbReference>
<evidence type="ECO:0000256" key="2">
    <source>
        <dbReference type="ARBA" id="ARBA00022771"/>
    </source>
</evidence>
<keyword evidence="4" id="KW-0812">Transmembrane</keyword>
<dbReference type="AlphaFoldDB" id="A0A5E8CFW8"/>
<dbReference type="EMBL" id="CABVLZ010000001">
    <property type="protein sequence ID" value="VVU94333.1"/>
    <property type="molecule type" value="Genomic_DNA"/>
</dbReference>
<evidence type="ECO:0000313" key="6">
    <source>
        <dbReference type="EMBL" id="VVU94333.1"/>
    </source>
</evidence>
<dbReference type="InterPro" id="IPR013083">
    <property type="entry name" value="Znf_RING/FYVE/PHD"/>
</dbReference>
<keyword evidence="3" id="KW-0862">Zinc</keyword>
<dbReference type="PROSITE" id="PS50089">
    <property type="entry name" value="ZF_RING_2"/>
    <property type="match status" value="1"/>
</dbReference>
<keyword evidence="4" id="KW-1133">Transmembrane helix</keyword>